<evidence type="ECO:0000313" key="3">
    <source>
        <dbReference type="Proteomes" id="UP000298663"/>
    </source>
</evidence>
<reference evidence="2 3" key="2">
    <citation type="journal article" date="2019" name="G3 (Bethesda)">
        <title>Hybrid Assembly of the Genome of the Entomopathogenic Nematode Steinernema carpocapsae Identifies the X-Chromosome.</title>
        <authorList>
            <person name="Serra L."/>
            <person name="Macchietto M."/>
            <person name="Macias-Munoz A."/>
            <person name="McGill C.J."/>
            <person name="Rodriguez I.M."/>
            <person name="Rodriguez B."/>
            <person name="Murad R."/>
            <person name="Mortazavi A."/>
        </authorList>
    </citation>
    <scope>NUCLEOTIDE SEQUENCE [LARGE SCALE GENOMIC DNA]</scope>
    <source>
        <strain evidence="2 3">ALL</strain>
    </source>
</reference>
<dbReference type="InterPro" id="IPR029034">
    <property type="entry name" value="Cystine-knot_cytokine"/>
</dbReference>
<comment type="caution">
    <text evidence="2">The sequence shown here is derived from an EMBL/GenBank/DDBJ whole genome shotgun (WGS) entry which is preliminary data.</text>
</comment>
<dbReference type="Proteomes" id="UP000298663">
    <property type="component" value="Unassembled WGS sequence"/>
</dbReference>
<keyword evidence="3" id="KW-1185">Reference proteome</keyword>
<name>A0A4U5NVD3_STECR</name>
<gene>
    <name evidence="2" type="ORF">L596_011609</name>
</gene>
<dbReference type="OrthoDB" id="5786576at2759"/>
<organism evidence="2 3">
    <name type="scientific">Steinernema carpocapsae</name>
    <name type="common">Entomopathogenic nematode</name>
    <dbReference type="NCBI Taxonomy" id="34508"/>
    <lineage>
        <taxon>Eukaryota</taxon>
        <taxon>Metazoa</taxon>
        <taxon>Ecdysozoa</taxon>
        <taxon>Nematoda</taxon>
        <taxon>Chromadorea</taxon>
        <taxon>Rhabditida</taxon>
        <taxon>Tylenchina</taxon>
        <taxon>Panagrolaimomorpha</taxon>
        <taxon>Strongyloidoidea</taxon>
        <taxon>Steinernematidae</taxon>
        <taxon>Steinernema</taxon>
    </lineage>
</organism>
<dbReference type="EMBL" id="AZBU02000003">
    <property type="protein sequence ID" value="TKR87161.1"/>
    <property type="molecule type" value="Genomic_DNA"/>
</dbReference>
<dbReference type="PROSITE" id="PS50270">
    <property type="entry name" value="NGF_2"/>
    <property type="match status" value="1"/>
</dbReference>
<sequence length="198" mass="22376">MRSAVTLSLSAIFAYWLTQILSLTSQANGFYVLTRYEKPRFGSQNPNFFSTNADRLTSPINQKNDNIAESFQPEPAMVVPEKRNANAMKPLPTPEHVCNTNILRNYQPTHGHEQDGSKVEIQQDSERSFSATFVECENKERNECHGIDNALFTSECVTLYEFRQAGVRPAGSSGPFALGFIKVPITCQCRLRRKMHLQ</sequence>
<accession>A0A4U5NVD3</accession>
<feature type="signal peptide" evidence="1">
    <location>
        <begin position="1"/>
        <end position="29"/>
    </location>
</feature>
<evidence type="ECO:0000313" key="2">
    <source>
        <dbReference type="EMBL" id="TKR87161.1"/>
    </source>
</evidence>
<dbReference type="AlphaFoldDB" id="A0A4U5NVD3"/>
<dbReference type="SUPFAM" id="SSF57501">
    <property type="entry name" value="Cystine-knot cytokines"/>
    <property type="match status" value="1"/>
</dbReference>
<proteinExistence type="predicted"/>
<reference evidence="2 3" key="1">
    <citation type="journal article" date="2015" name="Genome Biol.">
        <title>Comparative genomics of Steinernema reveals deeply conserved gene regulatory networks.</title>
        <authorList>
            <person name="Dillman A.R."/>
            <person name="Macchietto M."/>
            <person name="Porter C.F."/>
            <person name="Rogers A."/>
            <person name="Williams B."/>
            <person name="Antoshechkin I."/>
            <person name="Lee M.M."/>
            <person name="Goodwin Z."/>
            <person name="Lu X."/>
            <person name="Lewis E.E."/>
            <person name="Goodrich-Blair H."/>
            <person name="Stock S.P."/>
            <person name="Adams B.J."/>
            <person name="Sternberg P.W."/>
            <person name="Mortazavi A."/>
        </authorList>
    </citation>
    <scope>NUCLEOTIDE SEQUENCE [LARGE SCALE GENOMIC DNA]</scope>
    <source>
        <strain evidence="2 3">ALL</strain>
    </source>
</reference>
<keyword evidence="1" id="KW-0732">Signal</keyword>
<dbReference type="Gene3D" id="2.10.90.10">
    <property type="entry name" value="Cystine-knot cytokines"/>
    <property type="match status" value="1"/>
</dbReference>
<evidence type="ECO:0000256" key="1">
    <source>
        <dbReference type="SAM" id="SignalP"/>
    </source>
</evidence>
<feature type="chain" id="PRO_5020963471" evidence="1">
    <location>
        <begin position="30"/>
        <end position="198"/>
    </location>
</feature>
<protein>
    <submittedName>
        <fullName evidence="2">Uncharacterized protein</fullName>
    </submittedName>
</protein>